<dbReference type="InterPro" id="IPR055442">
    <property type="entry name" value="Beta-prop_EML-like_2nd"/>
</dbReference>
<dbReference type="STRING" id="155417.A0A4Q4SZG6"/>
<evidence type="ECO:0000256" key="3">
    <source>
        <dbReference type="PROSITE-ProRule" id="PRU00221"/>
    </source>
</evidence>
<protein>
    <recommendedName>
        <fullName evidence="5">NACHT domain-containing protein</fullName>
    </recommendedName>
</protein>
<dbReference type="GO" id="GO:0035097">
    <property type="term" value="C:histone methyltransferase complex"/>
    <property type="evidence" value="ECO:0007669"/>
    <property type="project" value="UniProtKB-ARBA"/>
</dbReference>
<proteinExistence type="predicted"/>
<organism evidence="6 7">
    <name type="scientific">Monosporascus ibericus</name>
    <dbReference type="NCBI Taxonomy" id="155417"/>
    <lineage>
        <taxon>Eukaryota</taxon>
        <taxon>Fungi</taxon>
        <taxon>Dikarya</taxon>
        <taxon>Ascomycota</taxon>
        <taxon>Pezizomycotina</taxon>
        <taxon>Sordariomycetes</taxon>
        <taxon>Xylariomycetidae</taxon>
        <taxon>Xylariales</taxon>
        <taxon>Xylariales incertae sedis</taxon>
        <taxon>Monosporascus</taxon>
    </lineage>
</organism>
<dbReference type="InterPro" id="IPR036322">
    <property type="entry name" value="WD40_repeat_dom_sf"/>
</dbReference>
<dbReference type="SMART" id="SM00320">
    <property type="entry name" value="WD40"/>
    <property type="match status" value="6"/>
</dbReference>
<keyword evidence="1 3" id="KW-0853">WD repeat</keyword>
<reference evidence="6 7" key="1">
    <citation type="submission" date="2018-06" db="EMBL/GenBank/DDBJ databases">
        <title>Complete Genomes of Monosporascus.</title>
        <authorList>
            <person name="Robinson A.J."/>
            <person name="Natvig D.O."/>
        </authorList>
    </citation>
    <scope>NUCLEOTIDE SEQUENCE [LARGE SCALE GENOMIC DNA]</scope>
    <source>
        <strain evidence="6 7">CBS 110550</strain>
    </source>
</reference>
<dbReference type="PROSITE" id="PS50837">
    <property type="entry name" value="NACHT"/>
    <property type="match status" value="1"/>
</dbReference>
<feature type="repeat" description="WD" evidence="3">
    <location>
        <begin position="1189"/>
        <end position="1230"/>
    </location>
</feature>
<feature type="repeat" description="WD" evidence="3">
    <location>
        <begin position="1063"/>
        <end position="1104"/>
    </location>
</feature>
<dbReference type="InterPro" id="IPR019775">
    <property type="entry name" value="WD40_repeat_CS"/>
</dbReference>
<dbReference type="Proteomes" id="UP000293360">
    <property type="component" value="Unassembled WGS sequence"/>
</dbReference>
<gene>
    <name evidence="6" type="ORF">DL764_008551</name>
</gene>
<dbReference type="Gene3D" id="3.40.50.300">
    <property type="entry name" value="P-loop containing nucleotide triphosphate hydrolases"/>
    <property type="match status" value="1"/>
</dbReference>
<dbReference type="PRINTS" id="PR00320">
    <property type="entry name" value="GPROTEINBRPT"/>
</dbReference>
<evidence type="ECO:0000256" key="2">
    <source>
        <dbReference type="ARBA" id="ARBA00022737"/>
    </source>
</evidence>
<dbReference type="InterPro" id="IPR015943">
    <property type="entry name" value="WD40/YVTN_repeat-like_dom_sf"/>
</dbReference>
<feature type="compositionally biased region" description="Basic and acidic residues" evidence="4">
    <location>
        <begin position="1"/>
        <end position="18"/>
    </location>
</feature>
<evidence type="ECO:0000313" key="6">
    <source>
        <dbReference type="EMBL" id="RYO89631.1"/>
    </source>
</evidence>
<evidence type="ECO:0000259" key="5">
    <source>
        <dbReference type="PROSITE" id="PS50837"/>
    </source>
</evidence>
<dbReference type="InterPro" id="IPR007111">
    <property type="entry name" value="NACHT_NTPase"/>
</dbReference>
<dbReference type="SUPFAM" id="SSF50978">
    <property type="entry name" value="WD40 repeat-like"/>
    <property type="match status" value="1"/>
</dbReference>
<feature type="repeat" description="WD" evidence="3">
    <location>
        <begin position="1147"/>
        <end position="1188"/>
    </location>
</feature>
<dbReference type="PANTHER" id="PTHR19848:SF8">
    <property type="entry name" value="F-BOX AND WD REPEAT DOMAIN CONTAINING 7"/>
    <property type="match status" value="1"/>
</dbReference>
<evidence type="ECO:0000256" key="4">
    <source>
        <dbReference type="SAM" id="MobiDB-lite"/>
    </source>
</evidence>
<dbReference type="Pfam" id="PF24883">
    <property type="entry name" value="NPHP3_N"/>
    <property type="match status" value="1"/>
</dbReference>
<dbReference type="InterPro" id="IPR020472">
    <property type="entry name" value="WD40_PAC1"/>
</dbReference>
<dbReference type="Gene3D" id="2.130.10.10">
    <property type="entry name" value="YVTN repeat-like/Quinoprotein amine dehydrogenase"/>
    <property type="match status" value="3"/>
</dbReference>
<comment type="caution">
    <text evidence="6">The sequence shown here is derived from an EMBL/GenBank/DDBJ whole genome shotgun (WGS) entry which is preliminary data.</text>
</comment>
<dbReference type="FunFam" id="2.130.10.10:FF:000228">
    <property type="entry name" value="COMPASS-like H3K4 histone methylase component WDR5A"/>
    <property type="match status" value="1"/>
</dbReference>
<evidence type="ECO:0000313" key="7">
    <source>
        <dbReference type="Proteomes" id="UP000293360"/>
    </source>
</evidence>
<dbReference type="InterPro" id="IPR027417">
    <property type="entry name" value="P-loop_NTPase"/>
</dbReference>
<dbReference type="Pfam" id="PF00400">
    <property type="entry name" value="WD40"/>
    <property type="match status" value="1"/>
</dbReference>
<dbReference type="OrthoDB" id="538223at2759"/>
<dbReference type="PANTHER" id="PTHR19848">
    <property type="entry name" value="WD40 REPEAT PROTEIN"/>
    <property type="match status" value="1"/>
</dbReference>
<feature type="domain" description="NACHT" evidence="5">
    <location>
        <begin position="451"/>
        <end position="598"/>
    </location>
</feature>
<dbReference type="SUPFAM" id="SSF52540">
    <property type="entry name" value="P-loop containing nucleoside triphosphate hydrolases"/>
    <property type="match status" value="1"/>
</dbReference>
<dbReference type="Pfam" id="PF23414">
    <property type="entry name" value="Beta-prop_EML_2"/>
    <property type="match status" value="1"/>
</dbReference>
<dbReference type="InterPro" id="IPR031359">
    <property type="entry name" value="NACHT_N"/>
</dbReference>
<keyword evidence="7" id="KW-1185">Reference proteome</keyword>
<dbReference type="Pfam" id="PF17100">
    <property type="entry name" value="NACHT_N"/>
    <property type="match status" value="1"/>
</dbReference>
<feature type="compositionally biased region" description="Polar residues" evidence="4">
    <location>
        <begin position="27"/>
        <end position="40"/>
    </location>
</feature>
<dbReference type="AlphaFoldDB" id="A0A4Q4SZG6"/>
<dbReference type="CDD" id="cd00200">
    <property type="entry name" value="WD40"/>
    <property type="match status" value="1"/>
</dbReference>
<name>A0A4Q4SZG6_9PEZI</name>
<dbReference type="EMBL" id="QJNU01000687">
    <property type="protein sequence ID" value="RYO89631.1"/>
    <property type="molecule type" value="Genomic_DNA"/>
</dbReference>
<dbReference type="PROSITE" id="PS00678">
    <property type="entry name" value="WD_REPEATS_1"/>
    <property type="match status" value="6"/>
</dbReference>
<feature type="repeat" description="WD" evidence="3">
    <location>
        <begin position="1105"/>
        <end position="1146"/>
    </location>
</feature>
<dbReference type="PROSITE" id="PS50294">
    <property type="entry name" value="WD_REPEATS_REGION"/>
    <property type="match status" value="6"/>
</dbReference>
<keyword evidence="2" id="KW-0677">Repeat</keyword>
<dbReference type="InterPro" id="IPR001680">
    <property type="entry name" value="WD40_rpt"/>
</dbReference>
<dbReference type="InterPro" id="IPR056884">
    <property type="entry name" value="NPHP3-like_N"/>
</dbReference>
<sequence length="1236" mass="136600">MPTKEKSKLRKRLGEWFKGRPALPAPSATQSTDIRSSDQGNAKHGSRTPSIVARELCAPPSLSAADAQATRPSTEVIATDPYQPATASQAPSLASLIEPPPKPVATEYIEQPTPVLSASQRLWNAAYDGLERNDAELVLSYVETLEQVLGVKTPELSAADVSAKLKDPTTRQMHMRELVQKGQEKISKASRITTGVGEVADFILSAKEMVDLVLRSVPQAAPAALPWAGVCLGLQILRNPAQATKSNLAGIAHVISRMDWYCALTEHLLNKNNVSTGNDFQAVLYQLEERVVELYKALLFYQMKSVCSYYRNQGLVFLRGMLNLDDWDGDLKLVTDIEATIQNDAAQYFQEQTKTALGELVKHAKGMETRLGDIHQDIRDFISLQKDARRDDIESACRRDLRVVDPQHDMERIEKNKDELLDDAYKWILRTPEYTAFTNWEDSGPDYPSRRLLWIKGHAGTGKTMLMIGLIRQLSHQPVALAPALSFFFCQGTDTALNNATAVLRSLIWLLLLQQPCLISHLLQKYKESGADLFKDKNAFYALSEAFRNMLRDPRLSPVYFAVDALDECAHGRSDLIHLISTSLTLSQKVKWLLSGRPEVDVLTELKDPGTDSPDASETFVELDTQRLAAPVNAYIDHKLTILKRRKGYNDSVLAEVSHEVRQRAENTFLWVALAFKVLETVYGWYAIEHIREMPPGLSELYGHMMTRVENVKEMKPQDCKRVLEATFLVFRPLCFYELAVITCLPLDLTKEAVKECGSFVTVTGETVNLIHQSAKDYLDENYTSRLQPAGLAQGHTDIGRRSIDAMSSMLKQNMYDLDFGFKPKDVTPPDPDPLAPIRYSCVFWADHLCFLNGKHPKCLRELTDDGKAFEFLKNRFLRWLESLSLLGRLSDGVQSIRKLLHVAQPDASPRLIGFLKDAEKYVLGHGSIIERSPLQTYGSALVFSPTTSDVRNQQWEERLSFIEMTAGIKDRGAQLQTLEGHSNSVNAVAFSPDGKTLASASGDNTIRLWDAATGAQRQTLKGHSDSVNAVAFSPDGKTLASASDDDTVRLWDAATGAQRQTLKGHNESVNAMAFSPDGKTLASASGDNTIRLWDAATGAQRQTLKGHSGSVRAVAFSPDGKTLASASNDITVRLWDTATGARRQTLKGHSGSVRAVAFSPDGKTLASASHDNTVRLWDAATGAQRQTLKGHSESVNIVAFSPDGKTLASASHDNTVRLWDAATGAHRQTLETEGC</sequence>
<feature type="region of interest" description="Disordered" evidence="4">
    <location>
        <begin position="1"/>
        <end position="50"/>
    </location>
</feature>
<feature type="repeat" description="WD" evidence="3">
    <location>
        <begin position="1021"/>
        <end position="1062"/>
    </location>
</feature>
<dbReference type="PROSITE" id="PS50082">
    <property type="entry name" value="WD_REPEATS_2"/>
    <property type="match status" value="6"/>
</dbReference>
<feature type="repeat" description="WD" evidence="3">
    <location>
        <begin position="979"/>
        <end position="1020"/>
    </location>
</feature>
<accession>A0A4Q4SZG6</accession>
<evidence type="ECO:0000256" key="1">
    <source>
        <dbReference type="ARBA" id="ARBA00022574"/>
    </source>
</evidence>